<organism evidence="1 2">
    <name type="scientific">Caerostris extrusa</name>
    <name type="common">Bark spider</name>
    <name type="synonym">Caerostris bankana</name>
    <dbReference type="NCBI Taxonomy" id="172846"/>
    <lineage>
        <taxon>Eukaryota</taxon>
        <taxon>Metazoa</taxon>
        <taxon>Ecdysozoa</taxon>
        <taxon>Arthropoda</taxon>
        <taxon>Chelicerata</taxon>
        <taxon>Arachnida</taxon>
        <taxon>Araneae</taxon>
        <taxon>Araneomorphae</taxon>
        <taxon>Entelegynae</taxon>
        <taxon>Araneoidea</taxon>
        <taxon>Araneidae</taxon>
        <taxon>Caerostris</taxon>
    </lineage>
</organism>
<reference evidence="1 2" key="1">
    <citation type="submission" date="2021-06" db="EMBL/GenBank/DDBJ databases">
        <title>Caerostris extrusa draft genome.</title>
        <authorList>
            <person name="Kono N."/>
            <person name="Arakawa K."/>
        </authorList>
    </citation>
    <scope>NUCLEOTIDE SEQUENCE [LARGE SCALE GENOMIC DNA]</scope>
</reference>
<accession>A0AAV4PPV6</accession>
<dbReference type="AlphaFoldDB" id="A0AAV4PPV6"/>
<gene>
    <name evidence="1" type="ORF">CEXT_738711</name>
</gene>
<protein>
    <submittedName>
        <fullName evidence="1">Uncharacterized protein</fullName>
    </submittedName>
</protein>
<evidence type="ECO:0000313" key="2">
    <source>
        <dbReference type="Proteomes" id="UP001054945"/>
    </source>
</evidence>
<sequence>MYGLREGVDRICIDWKRLSRGCRSRCVVPACDKVGSLQGQYQPSPPNFHATQDEERVRATYVFMHTRVQRSCRSRG</sequence>
<name>A0AAV4PPV6_CAEEX</name>
<comment type="caution">
    <text evidence="1">The sequence shown here is derived from an EMBL/GenBank/DDBJ whole genome shotgun (WGS) entry which is preliminary data.</text>
</comment>
<evidence type="ECO:0000313" key="1">
    <source>
        <dbReference type="EMBL" id="GIX97826.1"/>
    </source>
</evidence>
<keyword evidence="2" id="KW-1185">Reference proteome</keyword>
<dbReference type="EMBL" id="BPLR01004823">
    <property type="protein sequence ID" value="GIX97826.1"/>
    <property type="molecule type" value="Genomic_DNA"/>
</dbReference>
<dbReference type="Proteomes" id="UP001054945">
    <property type="component" value="Unassembled WGS sequence"/>
</dbReference>
<proteinExistence type="predicted"/>